<dbReference type="SUPFAM" id="SSF53448">
    <property type="entry name" value="Nucleotide-diphospho-sugar transferases"/>
    <property type="match status" value="1"/>
</dbReference>
<dbReference type="PANTHER" id="PTHR22916">
    <property type="entry name" value="GLYCOSYLTRANSFERASE"/>
    <property type="match status" value="1"/>
</dbReference>
<keyword evidence="1 4" id="KW-0328">Glycosyltransferase</keyword>
<evidence type="ECO:0000313" key="4">
    <source>
        <dbReference type="EMBL" id="EEI93423.1"/>
    </source>
</evidence>
<protein>
    <submittedName>
        <fullName evidence="4">Glycosyltransferase, group 2 family protein</fullName>
        <ecNumber evidence="4">2.4.-.-</ecNumber>
    </submittedName>
</protein>
<organism evidence="4 5">
    <name type="scientific">Sphingobacterium spiritivorum ATCC 33300</name>
    <dbReference type="NCBI Taxonomy" id="525372"/>
    <lineage>
        <taxon>Bacteria</taxon>
        <taxon>Pseudomonadati</taxon>
        <taxon>Bacteroidota</taxon>
        <taxon>Sphingobacteriia</taxon>
        <taxon>Sphingobacteriales</taxon>
        <taxon>Sphingobacteriaceae</taxon>
        <taxon>Sphingobacterium</taxon>
    </lineage>
</organism>
<dbReference type="GO" id="GO:0016758">
    <property type="term" value="F:hexosyltransferase activity"/>
    <property type="evidence" value="ECO:0007669"/>
    <property type="project" value="UniProtKB-ARBA"/>
</dbReference>
<dbReference type="EMBL" id="ACHB01000023">
    <property type="protein sequence ID" value="EEI93423.1"/>
    <property type="molecule type" value="Genomic_DNA"/>
</dbReference>
<proteinExistence type="predicted"/>
<dbReference type="AlphaFoldDB" id="C2FUJ3"/>
<feature type="domain" description="Glycosyltransferase 2-like" evidence="3">
    <location>
        <begin position="8"/>
        <end position="169"/>
    </location>
</feature>
<name>C2FUJ3_SPHSI</name>
<dbReference type="CDD" id="cd00761">
    <property type="entry name" value="Glyco_tranf_GTA_type"/>
    <property type="match status" value="1"/>
</dbReference>
<dbReference type="EC" id="2.4.-.-" evidence="4"/>
<sequence length="326" mass="38950">MKEEYKVSVIIPVFNVESFIERCSRYLFKQTLKEVEYIFIDDCSPDNSIAILQQIVEEFPIRKGDVKIIRHEKNLGLPSARNSGLQIAKGEYVFHCDSDDWLEESALEEMYIKIKSENADIVWSDFYYTYKNYETLAQQSIVENSEECIKALMSEKIHGGVWNKMYKRDLFLINDVKFPDGRDMWEDLYTNFRLFYYAKKVVYIPKAFYHYNQDNINSLGRNLNNKKLADIFNNTDATVQFFEDQQAHQYTHEINFLKLAAKQTLLFTCNIESFIKWREIYRESNRYIMKFKALPFHLRVLGWAATNKKWALINVWIFLKNRKYKS</sequence>
<accession>C2FUJ3</accession>
<dbReference type="Pfam" id="PF00535">
    <property type="entry name" value="Glycos_transf_2"/>
    <property type="match status" value="1"/>
</dbReference>
<evidence type="ECO:0000259" key="3">
    <source>
        <dbReference type="Pfam" id="PF00535"/>
    </source>
</evidence>
<gene>
    <name evidence="4" type="ORF">HMPREF0765_0999</name>
</gene>
<dbReference type="InterPro" id="IPR001173">
    <property type="entry name" value="Glyco_trans_2-like"/>
</dbReference>
<dbReference type="Proteomes" id="UP000006241">
    <property type="component" value="Unassembled WGS sequence"/>
</dbReference>
<dbReference type="PANTHER" id="PTHR22916:SF51">
    <property type="entry name" value="GLYCOSYLTRANSFERASE EPSH-RELATED"/>
    <property type="match status" value="1"/>
</dbReference>
<dbReference type="RefSeq" id="WP_003006175.1">
    <property type="nucleotide sequence ID" value="NZ_GG668631.1"/>
</dbReference>
<evidence type="ECO:0000313" key="5">
    <source>
        <dbReference type="Proteomes" id="UP000006241"/>
    </source>
</evidence>
<dbReference type="InterPro" id="IPR029044">
    <property type="entry name" value="Nucleotide-diphossugar_trans"/>
</dbReference>
<comment type="caution">
    <text evidence="4">The sequence shown here is derived from an EMBL/GenBank/DDBJ whole genome shotgun (WGS) entry which is preliminary data.</text>
</comment>
<dbReference type="HOGENOM" id="CLU_025996_25_0_10"/>
<keyword evidence="2 4" id="KW-0808">Transferase</keyword>
<evidence type="ECO:0000256" key="2">
    <source>
        <dbReference type="ARBA" id="ARBA00022679"/>
    </source>
</evidence>
<evidence type="ECO:0000256" key="1">
    <source>
        <dbReference type="ARBA" id="ARBA00022676"/>
    </source>
</evidence>
<dbReference type="Gene3D" id="3.90.550.10">
    <property type="entry name" value="Spore Coat Polysaccharide Biosynthesis Protein SpsA, Chain A"/>
    <property type="match status" value="1"/>
</dbReference>
<reference evidence="4 5" key="1">
    <citation type="submission" date="2009-01" db="EMBL/GenBank/DDBJ databases">
        <authorList>
            <person name="Qin X."/>
            <person name="Bachman B."/>
            <person name="Battles P."/>
            <person name="Bell A."/>
            <person name="Bess C."/>
            <person name="Bickham C."/>
            <person name="Chaboub L."/>
            <person name="Chen D."/>
            <person name="Coyle M."/>
            <person name="Deiros D.R."/>
            <person name="Dinh H."/>
            <person name="Forbes L."/>
            <person name="Fowler G."/>
            <person name="Francisco L."/>
            <person name="Fu Q."/>
            <person name="Gubbala S."/>
            <person name="Hale W."/>
            <person name="Han Y."/>
            <person name="Hemphill L."/>
            <person name="Highlander S.K."/>
            <person name="Hirani K."/>
            <person name="Hogues M."/>
            <person name="Jackson L."/>
            <person name="Jakkamsetti A."/>
            <person name="Javaid M."/>
            <person name="Jiang H."/>
            <person name="Korchina V."/>
            <person name="Kovar C."/>
            <person name="Lara F."/>
            <person name="Lee S."/>
            <person name="Mata R."/>
            <person name="Mathew T."/>
            <person name="Moen C."/>
            <person name="Morales K."/>
            <person name="Munidasa M."/>
            <person name="Nazareth L."/>
            <person name="Ngo R."/>
            <person name="Nguyen L."/>
            <person name="Okwuonu G."/>
            <person name="Ongeri F."/>
            <person name="Patil S."/>
            <person name="Petrosino J."/>
            <person name="Pham C."/>
            <person name="Pham P."/>
            <person name="Pu L.-L."/>
            <person name="Puazo M."/>
            <person name="Raj R."/>
            <person name="Reid J."/>
            <person name="Rouhana J."/>
            <person name="Saada N."/>
            <person name="Shang Y."/>
            <person name="Simmons D."/>
            <person name="Thornton R."/>
            <person name="Warren J."/>
            <person name="Weissenberger G."/>
            <person name="Zhang J."/>
            <person name="Zhang L."/>
            <person name="Zhou C."/>
            <person name="Zhu D."/>
            <person name="Muzny D."/>
            <person name="Worley K."/>
            <person name="Gibbs R."/>
        </authorList>
    </citation>
    <scope>NUCLEOTIDE SEQUENCE [LARGE SCALE GENOMIC DNA]</scope>
    <source>
        <strain evidence="4 5">ATCC 33300</strain>
    </source>
</reference>